<dbReference type="PROSITE" id="PS00022">
    <property type="entry name" value="EGF_1"/>
    <property type="match status" value="16"/>
</dbReference>
<keyword evidence="3" id="KW-0964">Secreted</keyword>
<dbReference type="SUPFAM" id="SSF49899">
    <property type="entry name" value="Concanavalin A-like lectins/glucanases"/>
    <property type="match status" value="3"/>
</dbReference>
<dbReference type="Gene3D" id="2.10.25.10">
    <property type="entry name" value="Laminin"/>
    <property type="match status" value="18"/>
</dbReference>
<accession>A0A3B3QTK2</accession>
<evidence type="ECO:0000256" key="11">
    <source>
        <dbReference type="ARBA" id="ARBA00023180"/>
    </source>
</evidence>
<evidence type="ECO:0000256" key="9">
    <source>
        <dbReference type="ARBA" id="ARBA00023136"/>
    </source>
</evidence>
<dbReference type="FunFam" id="2.10.25.10:FF:000143">
    <property type="entry name" value="Protein crumbs 1"/>
    <property type="match status" value="3"/>
</dbReference>
<dbReference type="GO" id="GO:0050877">
    <property type="term" value="P:nervous system process"/>
    <property type="evidence" value="ECO:0007669"/>
    <property type="project" value="UniProtKB-ARBA"/>
</dbReference>
<evidence type="ECO:0000256" key="2">
    <source>
        <dbReference type="ARBA" id="ARBA00004613"/>
    </source>
</evidence>
<evidence type="ECO:0000256" key="13">
    <source>
        <dbReference type="SAM" id="Phobius"/>
    </source>
</evidence>
<evidence type="ECO:0000256" key="4">
    <source>
        <dbReference type="ARBA" id="ARBA00022536"/>
    </source>
</evidence>
<keyword evidence="18" id="KW-1185">Reference proteome</keyword>
<feature type="domain" description="EGF-like" evidence="16">
    <location>
        <begin position="348"/>
        <end position="400"/>
    </location>
</feature>
<dbReference type="InterPro" id="IPR001881">
    <property type="entry name" value="EGF-like_Ca-bd_dom"/>
</dbReference>
<feature type="disulfide bond" evidence="12">
    <location>
        <begin position="1338"/>
        <end position="1347"/>
    </location>
</feature>
<evidence type="ECO:0000313" key="17">
    <source>
        <dbReference type="Ensembl" id="ENSPKIP00000008960.1"/>
    </source>
</evidence>
<evidence type="ECO:0000256" key="8">
    <source>
        <dbReference type="ARBA" id="ARBA00022989"/>
    </source>
</evidence>
<feature type="disulfide bond" evidence="12">
    <location>
        <begin position="221"/>
        <end position="230"/>
    </location>
</feature>
<dbReference type="GO" id="GO:1901222">
    <property type="term" value="P:regulation of non-canonical NF-kappaB signal transduction"/>
    <property type="evidence" value="ECO:0007669"/>
    <property type="project" value="UniProtKB-ARBA"/>
</dbReference>
<dbReference type="SUPFAM" id="SSF57184">
    <property type="entry name" value="Growth factor receptor domain"/>
    <property type="match status" value="2"/>
</dbReference>
<dbReference type="InterPro" id="IPR013032">
    <property type="entry name" value="EGF-like_CS"/>
</dbReference>
<evidence type="ECO:0000259" key="16">
    <source>
        <dbReference type="PROSITE" id="PS50026"/>
    </source>
</evidence>
<dbReference type="InterPro" id="IPR001791">
    <property type="entry name" value="Laminin_G"/>
</dbReference>
<evidence type="ECO:0000256" key="6">
    <source>
        <dbReference type="ARBA" id="ARBA00022729"/>
    </source>
</evidence>
<feature type="disulfide bond" evidence="12">
    <location>
        <begin position="947"/>
        <end position="956"/>
    </location>
</feature>
<feature type="domain" description="EGF-like" evidence="16">
    <location>
        <begin position="402"/>
        <end position="438"/>
    </location>
</feature>
<dbReference type="InterPro" id="IPR013320">
    <property type="entry name" value="ConA-like_dom_sf"/>
</dbReference>
<feature type="domain" description="EGF-like" evidence="16">
    <location>
        <begin position="1158"/>
        <end position="1194"/>
    </location>
</feature>
<keyword evidence="6 14" id="KW-0732">Signal</keyword>
<feature type="domain" description="EGF-like" evidence="16">
    <location>
        <begin position="41"/>
        <end position="80"/>
    </location>
</feature>
<dbReference type="SUPFAM" id="SSF57196">
    <property type="entry name" value="EGF/Laminin"/>
    <property type="match status" value="10"/>
</dbReference>
<feature type="domain" description="EGF-like" evidence="16">
    <location>
        <begin position="82"/>
        <end position="117"/>
    </location>
</feature>
<dbReference type="GeneTree" id="ENSGT00950000183101"/>
<evidence type="ECO:0000256" key="5">
    <source>
        <dbReference type="ARBA" id="ARBA00022692"/>
    </source>
</evidence>
<dbReference type="GO" id="GO:0007399">
    <property type="term" value="P:nervous system development"/>
    <property type="evidence" value="ECO:0007669"/>
    <property type="project" value="UniProtKB-ARBA"/>
</dbReference>
<keyword evidence="4 12" id="KW-0245">EGF-like domain</keyword>
<dbReference type="PROSITE" id="PS50026">
    <property type="entry name" value="EGF_3"/>
    <property type="match status" value="19"/>
</dbReference>
<dbReference type="PANTHER" id="PTHR12916">
    <property type="entry name" value="CYTOCHROME C OXIDASE POLYPEPTIDE VIC-2"/>
    <property type="match status" value="1"/>
</dbReference>
<feature type="domain" description="EGF-like" evidence="16">
    <location>
        <begin position="271"/>
        <end position="308"/>
    </location>
</feature>
<dbReference type="PROSITE" id="PS01186">
    <property type="entry name" value="EGF_2"/>
    <property type="match status" value="12"/>
</dbReference>
<dbReference type="PANTHER" id="PTHR12916:SF9">
    <property type="entry name" value="NEUROGENIC LOCUS NOTCH HOMOLOG PROTEIN 1-RELATED"/>
    <property type="match status" value="1"/>
</dbReference>
<feature type="disulfide bond" evidence="12">
    <location>
        <begin position="1221"/>
        <end position="1230"/>
    </location>
</feature>
<dbReference type="FunFam" id="2.10.25.10:FF:000045">
    <property type="entry name" value="Slit guidance ligand 2"/>
    <property type="match status" value="1"/>
</dbReference>
<dbReference type="FunFam" id="2.10.25.10:FF:000109">
    <property type="entry name" value="Notch homolog 4, [Drosophila]"/>
    <property type="match status" value="1"/>
</dbReference>
<dbReference type="Gene3D" id="2.60.120.200">
    <property type="match status" value="3"/>
</dbReference>
<dbReference type="FunFam" id="2.10.25.10:FF:000123">
    <property type="entry name" value="Crumbs homolog 1 (Drosophila)"/>
    <property type="match status" value="1"/>
</dbReference>
<feature type="domain" description="EGF-like" evidence="16">
    <location>
        <begin position="1233"/>
        <end position="1269"/>
    </location>
</feature>
<dbReference type="PROSITE" id="PS50025">
    <property type="entry name" value="LAM_G_DOMAIN"/>
    <property type="match status" value="3"/>
</dbReference>
<dbReference type="SMART" id="SM00282">
    <property type="entry name" value="LamG"/>
    <property type="match status" value="3"/>
</dbReference>
<feature type="disulfide bond" evidence="12">
    <location>
        <begin position="428"/>
        <end position="437"/>
    </location>
</feature>
<dbReference type="PROSITE" id="PS01187">
    <property type="entry name" value="EGF_CA"/>
    <property type="match status" value="5"/>
</dbReference>
<reference evidence="17" key="1">
    <citation type="submission" date="2025-08" db="UniProtKB">
        <authorList>
            <consortium name="Ensembl"/>
        </authorList>
    </citation>
    <scope>IDENTIFICATION</scope>
</reference>
<evidence type="ECO:0000256" key="12">
    <source>
        <dbReference type="PROSITE-ProRule" id="PRU00076"/>
    </source>
</evidence>
<dbReference type="GO" id="GO:0007219">
    <property type="term" value="P:Notch signaling pathway"/>
    <property type="evidence" value="ECO:0007669"/>
    <property type="project" value="TreeGrafter"/>
</dbReference>
<evidence type="ECO:0000256" key="10">
    <source>
        <dbReference type="ARBA" id="ARBA00023157"/>
    </source>
</evidence>
<keyword evidence="9 13" id="KW-0472">Membrane</keyword>
<name>A0A3B3QTK2_9TELE</name>
<feature type="disulfide bond" evidence="12">
    <location>
        <begin position="1184"/>
        <end position="1193"/>
    </location>
</feature>
<dbReference type="SMART" id="SM00179">
    <property type="entry name" value="EGF_CA"/>
    <property type="match status" value="18"/>
</dbReference>
<protein>
    <submittedName>
        <fullName evidence="17">Crumbs cell polarity complex component 2</fullName>
    </submittedName>
</protein>
<dbReference type="Pfam" id="PF12661">
    <property type="entry name" value="hEGF"/>
    <property type="match status" value="2"/>
</dbReference>
<keyword evidence="8 13" id="KW-1133">Transmembrane helix</keyword>
<comment type="subcellular location">
    <subcellularLocation>
        <location evidence="1">Membrane</location>
        <topology evidence="1">Single-pass type I membrane protein</topology>
    </subcellularLocation>
    <subcellularLocation>
        <location evidence="2">Secreted</location>
    </subcellularLocation>
</comment>
<evidence type="ECO:0000313" key="18">
    <source>
        <dbReference type="Proteomes" id="UP000261540"/>
    </source>
</evidence>
<dbReference type="Pfam" id="PF02210">
    <property type="entry name" value="Laminin_G_2"/>
    <property type="match status" value="3"/>
</dbReference>
<feature type="disulfide bond" evidence="12">
    <location>
        <begin position="1300"/>
        <end position="1309"/>
    </location>
</feature>
<keyword evidence="11" id="KW-0325">Glycoprotein</keyword>
<feature type="domain" description="Laminin G" evidence="15">
    <location>
        <begin position="985"/>
        <end position="1156"/>
    </location>
</feature>
<dbReference type="CDD" id="cd00110">
    <property type="entry name" value="LamG"/>
    <property type="match status" value="3"/>
</dbReference>
<dbReference type="GO" id="GO:0005112">
    <property type="term" value="F:Notch binding"/>
    <property type="evidence" value="ECO:0007669"/>
    <property type="project" value="TreeGrafter"/>
</dbReference>
<feature type="domain" description="EGF-like" evidence="16">
    <location>
        <begin position="696"/>
        <end position="732"/>
    </location>
</feature>
<feature type="domain" description="EGF-like" evidence="16">
    <location>
        <begin position="310"/>
        <end position="346"/>
    </location>
</feature>
<dbReference type="GO" id="GO:0005509">
    <property type="term" value="F:calcium ion binding"/>
    <property type="evidence" value="ECO:0007669"/>
    <property type="project" value="InterPro"/>
</dbReference>
<feature type="domain" description="Laminin G" evidence="15">
    <location>
        <begin position="525"/>
        <end position="694"/>
    </location>
</feature>
<feature type="disulfide bond" evidence="12">
    <location>
        <begin position="107"/>
        <end position="116"/>
    </location>
</feature>
<feature type="domain" description="EGF-like" evidence="16">
    <location>
        <begin position="195"/>
        <end position="231"/>
    </location>
</feature>
<feature type="transmembrane region" description="Helical" evidence="13">
    <location>
        <begin position="1360"/>
        <end position="1384"/>
    </location>
</feature>
<feature type="disulfide bond" evidence="12">
    <location>
        <begin position="1259"/>
        <end position="1268"/>
    </location>
</feature>
<feature type="disulfide bond" evidence="12">
    <location>
        <begin position="390"/>
        <end position="399"/>
    </location>
</feature>
<feature type="domain" description="EGF-like" evidence="16">
    <location>
        <begin position="440"/>
        <end position="482"/>
    </location>
</feature>
<feature type="domain" description="EGF-like" evidence="16">
    <location>
        <begin position="233"/>
        <end position="269"/>
    </location>
</feature>
<feature type="domain" description="EGF-like" evidence="16">
    <location>
        <begin position="157"/>
        <end position="193"/>
    </location>
</feature>
<comment type="caution">
    <text evidence="12">Lacks conserved residue(s) required for the propagation of feature annotation.</text>
</comment>
<sequence length="1423" mass="152707">MLFRSCEFWDNSRGMYFRRRVPGWLLITALLLYWGIASTALAESCTSSPCQNGGTCESVGGGYVCRCPQEEPRYTGRDCGELYDACAFVACPNCTSTPGTDLYSCPCPVGSHGDGCQTPISSCSGDPCHNNGSCREVGHGFECVCPPGFWGIFCEQELNECLSEPCRNGAICVDAHGTYQCFCVPGFQGNNCEIDINECASRPCENNGTCVNGKDRYECLCPPGFTGVNCEVDIDECESSPCQNGATCYDNVDLYICDCLPGFAGWNCEIDIDECTSQPCHNQGHCLDLVDSYKCDCSNTGYTGLFCEEEILECLSNPCQNSATCQEEVNGYKCLCWPGYEGAHCEVDVDECADEPCVNGGTCLERSDASWYRDGAGFSYATAEGYDCICLAGFTGETCSVDVDECQSLPCLNGGTCMDLTDAYQCICPPGFTGADCQLDINECLSEPCQNGATCLDLHAGYTCRCPRPEPGQAPWGGTHCEVLLTGCEDHQCQNGATCWPLLEGGRHSYECKCPRGLRGQHCDEVTTFSLTSDPVFVSVASLTAGPAEDALRFRTTLPDGILLYRGHEDGHITLEIVGGHLIAQAHYRGTVLAHVSLLGRVNDGEWHGVRMSAHGNLTLLLTSPVCDVRLCQAESADVGALGVSAWMAVGGTHQHVLNGTQSRAGFVGCMEDLHVASAPILPRQLLGNVTQGCHRTEWCHPNPCSGRGRCHDLWTSFRCACDRPFLGARCQDEHPSWTFGHEDELSHAIFLIPAGRGANFTISFLLRSLKPDGLVFQLRRGGLEYFTLFLHDGAVQVAPWWPASAPRIVVATGEWWLLALEVWHGTVSLQVSGHPAWAGTLPGGMGVSLEAGDVAFVGGLPAGGATSWGGHFKGCLQDLRLGDVHLDPLDITLEEAGLARYPPNGTNAVQLGCRSDDACRSHTTGVALCQNGGVCMVTWNDFICVCPSNFTGKRCERLVWCSTDPCPLGSSCVDLDDGYECLADATFASDSLEYEAHGSSALSVTGVSLNLRTREEIAVLLRASTRGGFFSMALLNSSLLVTIRAGNSLETLSLTSQQRVSDGTWHHVLVSMTDQGGAPSSWSIVVDGQLSGTSPHASDCLGLVNETSVLLAENFTGCLREVRVGGVYLPFADGPEPPQQMKFLRKVGGHVHLGCSGAPVCLSQPCLNNGTCEDLFNLFECTCAPGWQGRHCQEDVDECASSPCLRGACRDLPAAFHCECPPGYGGDACEEDLDDCQGHHCQNGATCQDGMNHYSCVCPLNFTGTFCQWMHALPRCDGDVQCANGGLCTDGDWGANCTCRPGFTGDRCEEEVDGCQSDPCLHGGTCLSHTGGFQCSCVPGFVGLRCETRKQEHMEGIPLLMVAIPLACCCLLLAAIGLAFAVLTARKKRQSEGTYSPSQQEVAGARLEMDSVLKVPPEERLI</sequence>
<feature type="signal peptide" evidence="14">
    <location>
        <begin position="1"/>
        <end position="42"/>
    </location>
</feature>
<dbReference type="GO" id="GO:0016020">
    <property type="term" value="C:membrane"/>
    <property type="evidence" value="ECO:0007669"/>
    <property type="project" value="UniProtKB-SubCell"/>
</dbReference>
<reference evidence="17" key="2">
    <citation type="submission" date="2025-09" db="UniProtKB">
        <authorList>
            <consortium name="Ensembl"/>
        </authorList>
    </citation>
    <scope>IDENTIFICATION</scope>
</reference>
<evidence type="ECO:0000259" key="15">
    <source>
        <dbReference type="PROSITE" id="PS50025"/>
    </source>
</evidence>
<dbReference type="InterPro" id="IPR000742">
    <property type="entry name" value="EGF"/>
</dbReference>
<feature type="disulfide bond" evidence="12">
    <location>
        <begin position="183"/>
        <end position="192"/>
    </location>
</feature>
<organism evidence="17 18">
    <name type="scientific">Paramormyrops kingsleyae</name>
    <dbReference type="NCBI Taxonomy" id="1676925"/>
    <lineage>
        <taxon>Eukaryota</taxon>
        <taxon>Metazoa</taxon>
        <taxon>Chordata</taxon>
        <taxon>Craniata</taxon>
        <taxon>Vertebrata</taxon>
        <taxon>Euteleostomi</taxon>
        <taxon>Actinopterygii</taxon>
        <taxon>Neopterygii</taxon>
        <taxon>Teleostei</taxon>
        <taxon>Osteoglossocephala</taxon>
        <taxon>Osteoglossomorpha</taxon>
        <taxon>Osteoglossiformes</taxon>
        <taxon>Mormyridae</taxon>
        <taxon>Paramormyrops</taxon>
    </lineage>
</organism>
<dbReference type="FunFam" id="2.10.25.10:FF:000472">
    <property type="entry name" value="Uncharacterized protein, isoform A"/>
    <property type="match status" value="1"/>
</dbReference>
<dbReference type="GO" id="GO:0009653">
    <property type="term" value="P:anatomical structure morphogenesis"/>
    <property type="evidence" value="ECO:0007669"/>
    <property type="project" value="UniProtKB-ARBA"/>
</dbReference>
<feature type="disulfide bond" evidence="12">
    <location>
        <begin position="514"/>
        <end position="523"/>
    </location>
</feature>
<dbReference type="FunFam" id="2.10.25.10:FF:000208">
    <property type="entry name" value="Crumbs 2, cell polarity complex component"/>
    <property type="match status" value="1"/>
</dbReference>
<keyword evidence="10 12" id="KW-1015">Disulfide bond</keyword>
<dbReference type="GO" id="GO:0045597">
    <property type="term" value="P:positive regulation of cell differentiation"/>
    <property type="evidence" value="ECO:0007669"/>
    <property type="project" value="UniProtKB-ARBA"/>
</dbReference>
<dbReference type="InterPro" id="IPR000152">
    <property type="entry name" value="EGF-type_Asp/Asn_hydroxyl_site"/>
</dbReference>
<feature type="domain" description="EGF-like" evidence="16">
    <location>
        <begin position="1273"/>
        <end position="1310"/>
    </location>
</feature>
<proteinExistence type="predicted"/>
<dbReference type="GO" id="GO:0030855">
    <property type="term" value="P:epithelial cell differentiation"/>
    <property type="evidence" value="ECO:0007669"/>
    <property type="project" value="UniProtKB-ARBA"/>
</dbReference>
<feature type="chain" id="PRO_5017271731" evidence="14">
    <location>
        <begin position="43"/>
        <end position="1423"/>
    </location>
</feature>
<dbReference type="PRINTS" id="PR00010">
    <property type="entry name" value="EGFBLOOD"/>
</dbReference>
<feature type="domain" description="Laminin G" evidence="15">
    <location>
        <begin position="735"/>
        <end position="914"/>
    </location>
</feature>
<dbReference type="FunFam" id="2.10.25.10:FF:000122">
    <property type="entry name" value="Protein crumbs homolog 2"/>
    <property type="match status" value="1"/>
</dbReference>
<dbReference type="InterPro" id="IPR018097">
    <property type="entry name" value="EGF_Ca-bd_CS"/>
</dbReference>
<dbReference type="SMART" id="SM00181">
    <property type="entry name" value="EGF"/>
    <property type="match status" value="19"/>
</dbReference>
<feature type="domain" description="EGF-like" evidence="16">
    <location>
        <begin position="119"/>
        <end position="155"/>
    </location>
</feature>
<feature type="disulfide bond" evidence="12">
    <location>
        <begin position="259"/>
        <end position="268"/>
    </location>
</feature>
<dbReference type="OrthoDB" id="283575at2759"/>
<feature type="disulfide bond" evidence="12">
    <location>
        <begin position="1200"/>
        <end position="1210"/>
    </location>
</feature>
<dbReference type="Proteomes" id="UP000261540">
    <property type="component" value="Unplaced"/>
</dbReference>
<dbReference type="GO" id="GO:0005576">
    <property type="term" value="C:extracellular region"/>
    <property type="evidence" value="ECO:0007669"/>
    <property type="project" value="UniProtKB-SubCell"/>
</dbReference>
<dbReference type="InterPro" id="IPR009030">
    <property type="entry name" value="Growth_fac_rcpt_cys_sf"/>
</dbReference>
<dbReference type="STRING" id="1676925.ENSPKIP00000008960"/>
<feature type="domain" description="EGF-like" evidence="16">
    <location>
        <begin position="1312"/>
        <end position="1348"/>
    </location>
</feature>
<dbReference type="CDD" id="cd00054">
    <property type="entry name" value="EGF_CA"/>
    <property type="match status" value="17"/>
</dbReference>
<feature type="disulfide bond" evidence="12">
    <location>
        <begin position="722"/>
        <end position="731"/>
    </location>
</feature>
<evidence type="ECO:0000256" key="7">
    <source>
        <dbReference type="ARBA" id="ARBA00022737"/>
    </source>
</evidence>
<evidence type="ECO:0000256" key="3">
    <source>
        <dbReference type="ARBA" id="ARBA00022525"/>
    </source>
</evidence>
<feature type="disulfide bond" evidence="12">
    <location>
        <begin position="145"/>
        <end position="154"/>
    </location>
</feature>
<evidence type="ECO:0000256" key="14">
    <source>
        <dbReference type="SAM" id="SignalP"/>
    </source>
</evidence>
<dbReference type="PROSITE" id="PS00010">
    <property type="entry name" value="ASX_HYDROXYL"/>
    <property type="match status" value="10"/>
</dbReference>
<dbReference type="Pfam" id="PF00008">
    <property type="entry name" value="EGF"/>
    <property type="match status" value="14"/>
</dbReference>
<dbReference type="FunFam" id="2.10.25.10:FF:000006">
    <property type="entry name" value="Versican core protein-like isoform 1"/>
    <property type="match status" value="1"/>
</dbReference>
<feature type="domain" description="EGF-like" evidence="16">
    <location>
        <begin position="916"/>
        <end position="957"/>
    </location>
</feature>
<dbReference type="Ensembl" id="ENSPKIT00000033052.1">
    <property type="protein sequence ID" value="ENSPKIP00000008960.1"/>
    <property type="gene ID" value="ENSPKIG00000024247.1"/>
</dbReference>
<dbReference type="FunFam" id="2.10.25.10:FF:000029">
    <property type="entry name" value="neurexin-1 isoform X1"/>
    <property type="match status" value="1"/>
</dbReference>
<feature type="disulfide bond" evidence="12">
    <location>
        <begin position="336"/>
        <end position="345"/>
    </location>
</feature>
<keyword evidence="7" id="KW-0677">Repeat</keyword>
<feature type="domain" description="EGF-like" evidence="16">
    <location>
        <begin position="1196"/>
        <end position="1231"/>
    </location>
</feature>
<dbReference type="FunFam" id="2.10.25.10:FF:000327">
    <property type="entry name" value="neurogenic locus notch homolog protein 4"/>
    <property type="match status" value="1"/>
</dbReference>
<keyword evidence="5 13" id="KW-0812">Transmembrane</keyword>
<evidence type="ECO:0000256" key="1">
    <source>
        <dbReference type="ARBA" id="ARBA00004479"/>
    </source>
</evidence>
<dbReference type="GO" id="GO:0060218">
    <property type="term" value="P:hematopoietic stem cell differentiation"/>
    <property type="evidence" value="ECO:0007669"/>
    <property type="project" value="UniProtKB-ARBA"/>
</dbReference>
<dbReference type="PRINTS" id="PR01983">
    <property type="entry name" value="NOTCH"/>
</dbReference>
<feature type="domain" description="EGF-like" evidence="16">
    <location>
        <begin position="484"/>
        <end position="524"/>
    </location>
</feature>